<evidence type="ECO:0008006" key="4">
    <source>
        <dbReference type="Google" id="ProtNLM"/>
    </source>
</evidence>
<proteinExistence type="predicted"/>
<feature type="chain" id="PRO_5037530062" description="Outer membrane protein beta-barrel domain-containing protein" evidence="1">
    <location>
        <begin position="26"/>
        <end position="209"/>
    </location>
</feature>
<dbReference type="Proteomes" id="UP000609064">
    <property type="component" value="Unassembled WGS sequence"/>
</dbReference>
<reference evidence="2" key="1">
    <citation type="journal article" date="2014" name="Int. J. Syst. Evol. Microbiol.">
        <title>Complete genome sequence of Corynebacterium casei LMG S-19264T (=DSM 44701T), isolated from a smear-ripened cheese.</title>
        <authorList>
            <consortium name="US DOE Joint Genome Institute (JGI-PGF)"/>
            <person name="Walter F."/>
            <person name="Albersmeier A."/>
            <person name="Kalinowski J."/>
            <person name="Ruckert C."/>
        </authorList>
    </citation>
    <scope>NUCLEOTIDE SEQUENCE</scope>
    <source>
        <strain evidence="2">CGMCC 1.15958</strain>
    </source>
</reference>
<reference evidence="2" key="2">
    <citation type="submission" date="2020-09" db="EMBL/GenBank/DDBJ databases">
        <authorList>
            <person name="Sun Q."/>
            <person name="Zhou Y."/>
        </authorList>
    </citation>
    <scope>NUCLEOTIDE SEQUENCE</scope>
    <source>
        <strain evidence="2">CGMCC 1.15958</strain>
    </source>
</reference>
<accession>A0A916Z7G7</accession>
<keyword evidence="1" id="KW-0732">Signal</keyword>
<evidence type="ECO:0000313" key="2">
    <source>
        <dbReference type="EMBL" id="GGD79657.1"/>
    </source>
</evidence>
<dbReference type="EMBL" id="BMKK01000015">
    <property type="protein sequence ID" value="GGD79657.1"/>
    <property type="molecule type" value="Genomic_DNA"/>
</dbReference>
<protein>
    <recommendedName>
        <fullName evidence="4">Outer membrane protein beta-barrel domain-containing protein</fullName>
    </recommendedName>
</protein>
<evidence type="ECO:0000256" key="1">
    <source>
        <dbReference type="SAM" id="SignalP"/>
    </source>
</evidence>
<gene>
    <name evidence="2" type="ORF">GCM10011514_49550</name>
</gene>
<dbReference type="AlphaFoldDB" id="A0A916Z7G7"/>
<organism evidence="2 3">
    <name type="scientific">Emticicia aquatilis</name>
    <dbReference type="NCBI Taxonomy" id="1537369"/>
    <lineage>
        <taxon>Bacteria</taxon>
        <taxon>Pseudomonadati</taxon>
        <taxon>Bacteroidota</taxon>
        <taxon>Cytophagia</taxon>
        <taxon>Cytophagales</taxon>
        <taxon>Leadbetterellaceae</taxon>
        <taxon>Emticicia</taxon>
    </lineage>
</organism>
<keyword evidence="3" id="KW-1185">Reference proteome</keyword>
<comment type="caution">
    <text evidence="2">The sequence shown here is derived from an EMBL/GenBank/DDBJ whole genome shotgun (WGS) entry which is preliminary data.</text>
</comment>
<sequence>MNRARNKCQTIIVILILFIGNCSLAQQDSTKIFFTSSVGLLVPASAFAKSYQQSLALNSGIEYGLKRNFFLQFVLDFNAVKYSQQIKDKNSNYLFQNTNSSVLLAGFNFGKNIAIVSSKKCSFSPYLGIGYANIGEPRLTVDVTKGIISQTVTRMQGIYSKAGTRILYNTNSKLLQTLYLDSSYWLSNVRVQESTAQAWSFLIGTRIGF</sequence>
<feature type="signal peptide" evidence="1">
    <location>
        <begin position="1"/>
        <end position="25"/>
    </location>
</feature>
<dbReference type="RefSeq" id="WP_188770587.1">
    <property type="nucleotide sequence ID" value="NZ_BMKK01000015.1"/>
</dbReference>
<evidence type="ECO:0000313" key="3">
    <source>
        <dbReference type="Proteomes" id="UP000609064"/>
    </source>
</evidence>
<name>A0A916Z7G7_9BACT</name>